<feature type="transmembrane region" description="Helical" evidence="1">
    <location>
        <begin position="117"/>
        <end position="140"/>
    </location>
</feature>
<dbReference type="InterPro" id="IPR020846">
    <property type="entry name" value="MFS_dom"/>
</dbReference>
<evidence type="ECO:0000256" key="1">
    <source>
        <dbReference type="SAM" id="Phobius"/>
    </source>
</evidence>
<dbReference type="InterPro" id="IPR050327">
    <property type="entry name" value="Proton-linked_MCT"/>
</dbReference>
<dbReference type="InterPro" id="IPR036259">
    <property type="entry name" value="MFS_trans_sf"/>
</dbReference>
<evidence type="ECO:0000259" key="2">
    <source>
        <dbReference type="PROSITE" id="PS50850"/>
    </source>
</evidence>
<dbReference type="Pfam" id="PF07690">
    <property type="entry name" value="MFS_1"/>
    <property type="match status" value="1"/>
</dbReference>
<dbReference type="InterPro" id="IPR011701">
    <property type="entry name" value="MFS"/>
</dbReference>
<dbReference type="PANTHER" id="PTHR11360">
    <property type="entry name" value="MONOCARBOXYLATE TRANSPORTER"/>
    <property type="match status" value="1"/>
</dbReference>
<feature type="transmembrane region" description="Helical" evidence="1">
    <location>
        <begin position="337"/>
        <end position="355"/>
    </location>
</feature>
<dbReference type="PROSITE" id="PS50850">
    <property type="entry name" value="MFS"/>
    <property type="match status" value="1"/>
</dbReference>
<feature type="transmembrane region" description="Helical" evidence="1">
    <location>
        <begin position="92"/>
        <end position="111"/>
    </location>
</feature>
<feature type="transmembrane region" description="Helical" evidence="1">
    <location>
        <begin position="376"/>
        <end position="396"/>
    </location>
</feature>
<feature type="transmembrane region" description="Helical" evidence="1">
    <location>
        <begin position="59"/>
        <end position="80"/>
    </location>
</feature>
<feature type="transmembrane region" description="Helical" evidence="1">
    <location>
        <begin position="314"/>
        <end position="331"/>
    </location>
</feature>
<proteinExistence type="predicted"/>
<reference evidence="3" key="1">
    <citation type="journal article" date="2014" name="Genome Biol. Evol.">
        <title>Pangenome evidence for extensive interdomain horizontal transfer affecting lineage core and shell genes in uncultured planktonic thaumarchaeota and euryarchaeota.</title>
        <authorList>
            <person name="Deschamps P."/>
            <person name="Zivanovic Y."/>
            <person name="Moreira D."/>
            <person name="Rodriguez-Valera F."/>
            <person name="Lopez-Garcia P."/>
        </authorList>
    </citation>
    <scope>NUCLEOTIDE SEQUENCE</scope>
</reference>
<dbReference type="SUPFAM" id="SSF103473">
    <property type="entry name" value="MFS general substrate transporter"/>
    <property type="match status" value="1"/>
</dbReference>
<name>A0A075HE28_9ARCH</name>
<accession>A0A075HE28</accession>
<feature type="transmembrane region" description="Helical" evidence="1">
    <location>
        <begin position="152"/>
        <end position="170"/>
    </location>
</feature>
<feature type="domain" description="Major facilitator superfamily (MFS) profile" evidence="2">
    <location>
        <begin position="26"/>
        <end position="432"/>
    </location>
</feature>
<sequence>MRHNSLPAPGDDGPARRRGAFYGWTVVGVVSALSFAGGVETNPVLGIFQDPMTDEFAWSRAAFTLPMSIGTFAGGVAAVFTGPLMDRYGGRGVMTFAVVLMGLIFVGMGLLEAYWQYFALQLMGRTLVASTFFMIIGVILPKWFIAKRGRAIGIAALGQRLGNAAFPVFIERVMAFSSWRTAAIALGVTVWATALLPAALLLRRRPEDMGQLPDGVTQDLRAVGVQREVLGTGTNEVSFRRDEAMRTPAFYLLLAALSAQSFVATGINFHWFSYLTGNGISSGVTIASLAIAPLVGMPASVIAGFIAEKVPPQIVLAIAYIMTAMAVGILLVAHNPVLAIAFGIVYGSAMGIQVTNNQVIWADFFGRDSIGGIRGIIAPAQMFTNALGPLAAALSFDLTGGYGAIFSGGIVVLLASAALAALARKPVHASRRAS</sequence>
<keyword evidence="1" id="KW-0812">Transmembrane</keyword>
<keyword evidence="1" id="KW-0472">Membrane</keyword>
<feature type="transmembrane region" description="Helical" evidence="1">
    <location>
        <begin position="402"/>
        <end position="423"/>
    </location>
</feature>
<protein>
    <submittedName>
        <fullName evidence="3">Major facilitator superfamily protein</fullName>
    </submittedName>
</protein>
<dbReference type="Gene3D" id="1.20.1250.20">
    <property type="entry name" value="MFS general substrate transporter like domains"/>
    <property type="match status" value="2"/>
</dbReference>
<organism evidence="3">
    <name type="scientific">uncultured marine thaumarchaeote KM3_66_E06</name>
    <dbReference type="NCBI Taxonomy" id="1456228"/>
    <lineage>
        <taxon>Archaea</taxon>
        <taxon>Nitrososphaerota</taxon>
        <taxon>environmental samples</taxon>
    </lineage>
</organism>
<feature type="transmembrane region" description="Helical" evidence="1">
    <location>
        <begin position="21"/>
        <end position="39"/>
    </location>
</feature>
<feature type="transmembrane region" description="Helical" evidence="1">
    <location>
        <begin position="182"/>
        <end position="202"/>
    </location>
</feature>
<dbReference type="GO" id="GO:0022857">
    <property type="term" value="F:transmembrane transporter activity"/>
    <property type="evidence" value="ECO:0007669"/>
    <property type="project" value="InterPro"/>
</dbReference>
<dbReference type="PANTHER" id="PTHR11360:SF290">
    <property type="entry name" value="MONOCARBOXYLATE MFS PERMEASE"/>
    <property type="match status" value="1"/>
</dbReference>
<dbReference type="AlphaFoldDB" id="A0A075HE28"/>
<feature type="transmembrane region" description="Helical" evidence="1">
    <location>
        <begin position="284"/>
        <end position="307"/>
    </location>
</feature>
<feature type="transmembrane region" description="Helical" evidence="1">
    <location>
        <begin position="249"/>
        <end position="272"/>
    </location>
</feature>
<dbReference type="EMBL" id="KF900994">
    <property type="protein sequence ID" value="AIF14174.1"/>
    <property type="molecule type" value="Genomic_DNA"/>
</dbReference>
<evidence type="ECO:0000313" key="3">
    <source>
        <dbReference type="EMBL" id="AIF14174.1"/>
    </source>
</evidence>
<keyword evidence="1" id="KW-1133">Transmembrane helix</keyword>